<gene>
    <name evidence="1" type="ORF">MNBD_CHLOROFLEXI01-3942</name>
</gene>
<sequence>MPTKTDRILSYLPTTFRTQPRGQTLYSVVDPFGKELQDGENSLAAVMQSHWVDFADLQAEAINDLAKFAALYGLAPRDDETVEEFREHLKRYVCTFLEGTVTVQGILRITAEALGLHIADDYAEMDSWWTREDEAIIRMEPDGKDATESLFGVRAATHNGRSATAAYLQGTVDLSGTVDCRENNILRVEVDESGPFEVDLAANAADSETVSGEEIAQAINDEVGQTVAHFDGRFLSLTSPQRGSQSRIEVQDVLNDAADKVLGLPPRAYYGRDEKAAAVRGTVDLSGVLDLSKSRYLRLLIDGQHLAEIDCAGSDAAHTLLDQVVLAINGALGFELVTHDGRFLSLNSPTAGLGSSIVFQRAAAQQALARLFGPISNSHRGRGPQPARVTGRQDLSLGVDLSQQANIQLRVDGVSTVMINCAGEDPANTQLPELVAIINEGVGSQLATHNGRFLTLTSTSSGTASEILFQTPDEGDATELILGIGLRTFKGGAATAARLIGTPDLTNGVDLRARRWLRLSVDGRTPITIDLRPTQGDVSGVTLQQLADTIDAAIGADVAAHDGQHLILVTPTSGSGSSLRLEPITTQLEERFVTRAIVTDEAALPIFGFIQHAASGQEASNARIMGQVDLQRGVDLRQNRYLRLRLDNYSAVEIDCAGPRPRATLLAEVLDKINETLQQMLNIPYKVASDNGRRLILSSQSAGQNSQIIFEPPRVRDALALLLDVELGEVRGRDAEQIRFVGTADLSQGVDLSGGDRIKIGLDGAAAVEIACADNALDLSQVKLNEIMIAINLALGSNVVTHDGAFLRITSPTVGAGSQIVFEQPAADEATLAIFGIEAPRSYSGSDAVAAKVVGRQDLSSGVDLRVIRFLRLGVDGQAPMDVDCVPPTPGDETAVTLDEIIAAINAVFDAPIAGNDGDFLTLTSPTVGQAGRIVVEAHSSGDALEALLGDVTAVTTGQDLLPATLIGEADLLAPANLSQRSQISLSVDGGLPVDIDVVGAAPQATALDEIIKAINDVFPDLASPTDASRLKLTSPTAGGQSQLTLLPLRTLDVIEYPSQLVQLVNRAVRHNDSWHSDNTGAAAVFTTVTLTAPQGVSGPTLVNETIGWQLRLFTALGGSETVRLWAEAGRLRAEINSPDGTKRPLPASKMMVGPLGTQAWVPFEGSWQLSGDEAGPPSMQLNNPLADNIIQLQARQGIELGQAIGVTVTESAIKLVVLNPVADDGKVVTVNGRIQAIISENSTHYQLLDADDDVLARLRAGSGINLNDYEDRVVTVSGTIHPDNSDGSPLLIAQELMALFQVTLTYAPEAGESEPETYTGVTIGHDSAAANSLSRQIQKRPSSLVVVESLSKVTILELAQGRTRWRYLDCYGPRFNFANFNEVRFPGNICLDRGVFNVSRFANSPPEMITAVFASTSPITDPTVGVRFEAVRHQPGAFRVHLPADLPDRFGGRFNQARMGQGLAKPELYEQAVTEPAQDDKHIKEQLNRESHLVEASIVPRVPLGWEAISMPFRQPHHLTGGDEKTAAQIYLAEEGIDGFLRIYADEVGAWGNHIAVAARASGPAMYDFSVIYEGVPFENGRKVVAGKPLAKLAEESLKPGPVGILMAKAAGVRAEVSRDRISSKRLETGD</sequence>
<protein>
    <submittedName>
        <fullName evidence="1">Uncharacterized protein</fullName>
    </submittedName>
</protein>
<name>A0A3B0VEJ7_9ZZZZ</name>
<proteinExistence type="predicted"/>
<evidence type="ECO:0000313" key="1">
    <source>
        <dbReference type="EMBL" id="VAW30254.1"/>
    </source>
</evidence>
<dbReference type="EMBL" id="UOEU01000038">
    <property type="protein sequence ID" value="VAW30254.1"/>
    <property type="molecule type" value="Genomic_DNA"/>
</dbReference>
<reference evidence="1" key="1">
    <citation type="submission" date="2018-06" db="EMBL/GenBank/DDBJ databases">
        <authorList>
            <person name="Zhirakovskaya E."/>
        </authorList>
    </citation>
    <scope>NUCLEOTIDE SEQUENCE</scope>
</reference>
<accession>A0A3B0VEJ7</accession>
<organism evidence="1">
    <name type="scientific">hydrothermal vent metagenome</name>
    <dbReference type="NCBI Taxonomy" id="652676"/>
    <lineage>
        <taxon>unclassified sequences</taxon>
        <taxon>metagenomes</taxon>
        <taxon>ecological metagenomes</taxon>
    </lineage>
</organism>